<evidence type="ECO:0000313" key="2">
    <source>
        <dbReference type="EMBL" id="VVE39037.1"/>
    </source>
</evidence>
<sequence>MVSIWGAMSHVHFVRRHDSKKWQHDSSSGFLSKMGETSASNSHQTIAVGSTVSGNAVGVAAGRDLVVSGSTVVGTQDVALQAGRDLRIESAQNENESSASYEKKRSGLGSSGGVGVSYGKNEQRDWTPRQWRDADGQPER</sequence>
<gene>
    <name evidence="2" type="ORF">PHO31112_04046</name>
</gene>
<evidence type="ECO:0000313" key="3">
    <source>
        <dbReference type="Proteomes" id="UP000343317"/>
    </source>
</evidence>
<dbReference type="InterPro" id="IPR025157">
    <property type="entry name" value="Hemagglutinin_rpt"/>
</dbReference>
<organism evidence="2 3">
    <name type="scientific">Pandoraea horticolens</name>
    <dbReference type="NCBI Taxonomy" id="2508298"/>
    <lineage>
        <taxon>Bacteria</taxon>
        <taxon>Pseudomonadati</taxon>
        <taxon>Pseudomonadota</taxon>
        <taxon>Betaproteobacteria</taxon>
        <taxon>Burkholderiales</taxon>
        <taxon>Burkholderiaceae</taxon>
        <taxon>Pandoraea</taxon>
    </lineage>
</organism>
<keyword evidence="3" id="KW-1185">Reference proteome</keyword>
<dbReference type="GO" id="GO:0003824">
    <property type="term" value="F:catalytic activity"/>
    <property type="evidence" value="ECO:0007669"/>
    <property type="project" value="UniProtKB-ARBA"/>
</dbReference>
<dbReference type="Pfam" id="PF13332">
    <property type="entry name" value="Fil_haemagg_2"/>
    <property type="match status" value="1"/>
</dbReference>
<proteinExistence type="predicted"/>
<name>A0A5E4XRP4_9BURK</name>
<dbReference type="Proteomes" id="UP000343317">
    <property type="component" value="Unassembled WGS sequence"/>
</dbReference>
<dbReference type="AlphaFoldDB" id="A0A5E4XRP4"/>
<accession>A0A5E4XRP4</accession>
<feature type="compositionally biased region" description="Low complexity" evidence="1">
    <location>
        <begin position="89"/>
        <end position="100"/>
    </location>
</feature>
<reference evidence="2 3" key="1">
    <citation type="submission" date="2019-08" db="EMBL/GenBank/DDBJ databases">
        <authorList>
            <person name="Peeters C."/>
        </authorList>
    </citation>
    <scope>NUCLEOTIDE SEQUENCE [LARGE SCALE GENOMIC DNA]</scope>
    <source>
        <strain evidence="2 3">LMG 31112</strain>
    </source>
</reference>
<feature type="compositionally biased region" description="Basic and acidic residues" evidence="1">
    <location>
        <begin position="121"/>
        <end position="140"/>
    </location>
</feature>
<feature type="region of interest" description="Disordered" evidence="1">
    <location>
        <begin position="89"/>
        <end position="140"/>
    </location>
</feature>
<dbReference type="RefSeq" id="WP_150622352.1">
    <property type="nucleotide sequence ID" value="NZ_CABPSM010000013.1"/>
</dbReference>
<evidence type="ECO:0000256" key="1">
    <source>
        <dbReference type="SAM" id="MobiDB-lite"/>
    </source>
</evidence>
<dbReference type="EMBL" id="CABPSM010000013">
    <property type="protein sequence ID" value="VVE39037.1"/>
    <property type="molecule type" value="Genomic_DNA"/>
</dbReference>
<protein>
    <submittedName>
        <fullName evidence="2">Filamentous hemagglutinin outer membrane protein</fullName>
    </submittedName>
</protein>